<dbReference type="OrthoDB" id="9807498at2"/>
<dbReference type="InterPro" id="IPR001539">
    <property type="entry name" value="Peptidase_U32"/>
</dbReference>
<dbReference type="Pfam" id="PF12392">
    <property type="entry name" value="DUF3656"/>
    <property type="match status" value="1"/>
</dbReference>
<sequence length="794" mass="90382">MQGNKLELLAPAGSMIALKAAISNGADAVYIGGKSFSARKYASNFTDEEIIQAIQYVHLRNKKIYVTVNTLIDEKEIPEAINFVNFLYINGVDAVIIQDIGLCQLVSENFPDLAIHASTQMTINNLEGFKLLEEMGVKRVVVAREMPLEEIKRIRNNVNIEIEAFIHGALCFSYSGQCLMSSLIGGRSGNRGACAQPCRKKYCIYSSEKKVESDANYYLSTRDLNTIDYLEELIEAGVTSFKIEGRMKRPEYVAIACSVYRKSLDGELINDDDKKNLYEIFNRKFTKGIMLGDYGAKLMAIDRPNNRGVVIGKVIETNNNNKVKVKLLDKISIGDGLEFLNIKGETVGFISKSDGCVNDIIEFDIKNIKNKSNVIRTSNKKLINKAIKSYEVESKIPISFIAKLKTGKKATLELNFDNNKIEVVSKEIIEEAKNIPLNYQIVEKQLSKLGNTPFYLENLECEIDDDAFLDIKLINEMRREAIGKILNKITNIQSRKEINLKETLAEAKPHIKKKSKAKIEVKISSQRQFDEIDFSKINRIIFDFKENIEENLLTAKRNNVETFLSTGIVVYESEIEDFNNTIDEFNDLLDGIAVSNLGMLYHILNNFDKKILADIGLNIFNSYSANLLINKGIDTVILSPELNLNQIKYMSNKIEGNLSYAVYGYLPAMIARNCPFATVKGCVDEKNCVNCTYRSGYYLKDEKGYFFRVQKNNNHSVIYNSMPLMILEEIEELNRAGIEWFRLNFTFEENIDEIIDIYYEFMNEKITKKEVSNFVENFKKKQQITKGHINRGIL</sequence>
<dbReference type="PROSITE" id="PS01276">
    <property type="entry name" value="PEPTIDASE_U32"/>
    <property type="match status" value="1"/>
</dbReference>
<dbReference type="AlphaFoldDB" id="A0A4Z0D5X1"/>
<accession>A0A4Z0D5X1</accession>
<dbReference type="PANTHER" id="PTHR30217:SF10">
    <property type="entry name" value="23S RRNA 5-HYDROXYCYTIDINE C2501 SYNTHASE"/>
    <property type="match status" value="1"/>
</dbReference>
<dbReference type="RefSeq" id="WP_135271052.1">
    <property type="nucleotide sequence ID" value="NZ_SRIB01000006.1"/>
</dbReference>
<feature type="domain" description="Peptidase U32 collagenase" evidence="1">
    <location>
        <begin position="374"/>
        <end position="489"/>
    </location>
</feature>
<dbReference type="EMBL" id="SRIB01000006">
    <property type="protein sequence ID" value="TFZ40279.1"/>
    <property type="molecule type" value="Genomic_DNA"/>
</dbReference>
<evidence type="ECO:0000313" key="3">
    <source>
        <dbReference type="Proteomes" id="UP000298381"/>
    </source>
</evidence>
<dbReference type="InterPro" id="IPR051454">
    <property type="entry name" value="RNA/ubiquinone_mod_enzymes"/>
</dbReference>
<dbReference type="PANTHER" id="PTHR30217">
    <property type="entry name" value="PEPTIDASE U32 FAMILY"/>
    <property type="match status" value="1"/>
</dbReference>
<protein>
    <submittedName>
        <fullName evidence="2">U32 family peptidase</fullName>
    </submittedName>
</protein>
<keyword evidence="3" id="KW-1185">Reference proteome</keyword>
<proteinExistence type="predicted"/>
<dbReference type="Pfam" id="PF01136">
    <property type="entry name" value="Peptidase_U32"/>
    <property type="match status" value="2"/>
</dbReference>
<dbReference type="InterPro" id="IPR020988">
    <property type="entry name" value="Pept_U32_collagenase"/>
</dbReference>
<reference evidence="2 3" key="1">
    <citation type="submission" date="2019-03" db="EMBL/GenBank/DDBJ databases">
        <title>Draft genome sequence data and analysis of a Fermenting Bacterium, Soehngenia longevitae strain 1933PT, isolated from petroleum reservoir in Azerbaijan.</title>
        <authorList>
            <person name="Grouzdev D.S."/>
            <person name="Bidzhieva S.K."/>
            <person name="Sokolova D.S."/>
            <person name="Tourova T.P."/>
            <person name="Poltaraus A.B."/>
            <person name="Nazina T.N."/>
        </authorList>
    </citation>
    <scope>NUCLEOTIDE SEQUENCE [LARGE SCALE GENOMIC DNA]</scope>
    <source>
        <strain evidence="2 3">1933P</strain>
    </source>
</reference>
<organism evidence="2 3">
    <name type="scientific">Soehngenia longivitae</name>
    <dbReference type="NCBI Taxonomy" id="2562294"/>
    <lineage>
        <taxon>Bacteria</taxon>
        <taxon>Bacillati</taxon>
        <taxon>Bacillota</taxon>
        <taxon>Tissierellia</taxon>
        <taxon>Tissierellales</taxon>
        <taxon>Tissierellaceae</taxon>
        <taxon>Soehngenia</taxon>
    </lineage>
</organism>
<gene>
    <name evidence="2" type="ORF">E4100_05560</name>
</gene>
<evidence type="ECO:0000259" key="1">
    <source>
        <dbReference type="Pfam" id="PF12392"/>
    </source>
</evidence>
<name>A0A4Z0D5X1_9FIRM</name>
<evidence type="ECO:0000313" key="2">
    <source>
        <dbReference type="EMBL" id="TFZ40279.1"/>
    </source>
</evidence>
<comment type="caution">
    <text evidence="2">The sequence shown here is derived from an EMBL/GenBank/DDBJ whole genome shotgun (WGS) entry which is preliminary data.</text>
</comment>
<dbReference type="Proteomes" id="UP000298381">
    <property type="component" value="Unassembled WGS sequence"/>
</dbReference>